<dbReference type="EC" id="1.3.1.9" evidence="8"/>
<feature type="active site" description="Proton acceptor" evidence="9">
    <location>
        <position position="161"/>
    </location>
</feature>
<evidence type="ECO:0000256" key="10">
    <source>
        <dbReference type="PIRSR" id="PIRSR000094-2"/>
    </source>
</evidence>
<keyword evidence="13" id="KW-1185">Reference proteome</keyword>
<dbReference type="InterPro" id="IPR036291">
    <property type="entry name" value="NAD(P)-bd_dom_sf"/>
</dbReference>
<evidence type="ECO:0000256" key="2">
    <source>
        <dbReference type="ARBA" id="ARBA00009233"/>
    </source>
</evidence>
<feature type="binding site" evidence="11">
    <location>
        <position position="13"/>
    </location>
    <ligand>
        <name>NAD(+)</name>
        <dbReference type="ChEBI" id="CHEBI:57540"/>
    </ligand>
</feature>
<dbReference type="PANTHER" id="PTHR43159:SF2">
    <property type="entry name" value="ENOYL-[ACYL-CARRIER-PROTEIN] REDUCTASE [NADH], CHLOROPLASTIC"/>
    <property type="match status" value="1"/>
</dbReference>
<dbReference type="KEGG" id="fmr:Fuma_05045"/>
<feature type="binding site" evidence="10">
    <location>
        <position position="99"/>
    </location>
    <ligand>
        <name>substrate</name>
    </ligand>
</feature>
<protein>
    <recommendedName>
        <fullName evidence="8">Enoyl-[acyl-carrier-protein] reductase [NADH]</fullName>
        <ecNumber evidence="8">1.3.1.9</ecNumber>
    </recommendedName>
</protein>
<dbReference type="STRING" id="1891926.Fuma_05045"/>
<keyword evidence="6" id="KW-0443">Lipid metabolism</keyword>
<dbReference type="PRINTS" id="PR00081">
    <property type="entry name" value="GDHRDH"/>
</dbReference>
<comment type="pathway">
    <text evidence="1">Lipid metabolism; fatty acid biosynthesis.</text>
</comment>
<evidence type="ECO:0000256" key="7">
    <source>
        <dbReference type="ARBA" id="ARBA00023160"/>
    </source>
</evidence>
<evidence type="ECO:0000256" key="1">
    <source>
        <dbReference type="ARBA" id="ARBA00005194"/>
    </source>
</evidence>
<dbReference type="Pfam" id="PF13561">
    <property type="entry name" value="adh_short_C2"/>
    <property type="match status" value="1"/>
</dbReference>
<dbReference type="OrthoDB" id="9803628at2"/>
<dbReference type="GO" id="GO:0006633">
    <property type="term" value="P:fatty acid biosynthetic process"/>
    <property type="evidence" value="ECO:0007669"/>
    <property type="project" value="UniProtKB-KW"/>
</dbReference>
<keyword evidence="7 8" id="KW-0275">Fatty acid biosynthesis</keyword>
<dbReference type="SUPFAM" id="SSF51735">
    <property type="entry name" value="NAD(P)-binding Rossmann-fold domains"/>
    <property type="match status" value="1"/>
</dbReference>
<dbReference type="GO" id="GO:0004318">
    <property type="term" value="F:enoyl-[acyl-carrier-protein] reductase (NADH) activity"/>
    <property type="evidence" value="ECO:0007669"/>
    <property type="project" value="UniProtKB-EC"/>
</dbReference>
<dbReference type="EMBL" id="CP017641">
    <property type="protein sequence ID" value="APZ95387.1"/>
    <property type="molecule type" value="Genomic_DNA"/>
</dbReference>
<feature type="active site" description="Proton acceptor" evidence="9">
    <location>
        <position position="151"/>
    </location>
</feature>
<dbReference type="CDD" id="cd05372">
    <property type="entry name" value="ENR_SDR"/>
    <property type="match status" value="1"/>
</dbReference>
<proteinExistence type="inferred from homology"/>
<name>A0A1P8WMX6_9PLAN</name>
<dbReference type="PANTHER" id="PTHR43159">
    <property type="entry name" value="ENOYL-[ACYL-CARRIER-PROTEIN] REDUCTASE"/>
    <property type="match status" value="1"/>
</dbReference>
<dbReference type="PIRSF" id="PIRSF000094">
    <property type="entry name" value="Enoyl-ACP_rdct"/>
    <property type="match status" value="1"/>
</dbReference>
<gene>
    <name evidence="12" type="primary">fabI_2</name>
    <name evidence="12" type="ORF">Fuma_05045</name>
</gene>
<feature type="binding site" evidence="11">
    <location>
        <position position="168"/>
    </location>
    <ligand>
        <name>NAD(+)</name>
        <dbReference type="ChEBI" id="CHEBI:57540"/>
    </ligand>
</feature>
<dbReference type="AlphaFoldDB" id="A0A1P8WMX6"/>
<evidence type="ECO:0000256" key="11">
    <source>
        <dbReference type="PIRSR" id="PIRSR000094-3"/>
    </source>
</evidence>
<comment type="catalytic activity">
    <reaction evidence="8">
        <text>a 2,3-saturated acyl-[ACP] + NAD(+) = a (2E)-enoyl-[ACP] + NADH + H(+)</text>
        <dbReference type="Rhea" id="RHEA:10240"/>
        <dbReference type="Rhea" id="RHEA-COMP:9925"/>
        <dbReference type="Rhea" id="RHEA-COMP:9926"/>
        <dbReference type="ChEBI" id="CHEBI:15378"/>
        <dbReference type="ChEBI" id="CHEBI:57540"/>
        <dbReference type="ChEBI" id="CHEBI:57945"/>
        <dbReference type="ChEBI" id="CHEBI:78784"/>
        <dbReference type="ChEBI" id="CHEBI:78785"/>
        <dbReference type="EC" id="1.3.1.9"/>
    </reaction>
</comment>
<keyword evidence="3 8" id="KW-0444">Lipid biosynthesis</keyword>
<feature type="binding site" evidence="11">
    <location>
        <position position="96"/>
    </location>
    <ligand>
        <name>NAD(+)</name>
        <dbReference type="ChEBI" id="CHEBI:57540"/>
    </ligand>
</feature>
<evidence type="ECO:0000313" key="13">
    <source>
        <dbReference type="Proteomes" id="UP000187735"/>
    </source>
</evidence>
<dbReference type="Proteomes" id="UP000187735">
    <property type="component" value="Chromosome"/>
</dbReference>
<evidence type="ECO:0000256" key="9">
    <source>
        <dbReference type="PIRSR" id="PIRSR000094-1"/>
    </source>
</evidence>
<comment type="similarity">
    <text evidence="2 8">Belongs to the short-chain dehydrogenases/reductases (SDR) family. FabI subfamily.</text>
</comment>
<dbReference type="RefSeq" id="WP_077026552.1">
    <property type="nucleotide sequence ID" value="NZ_CP017641.1"/>
</dbReference>
<keyword evidence="4" id="KW-0276">Fatty acid metabolism</keyword>
<dbReference type="Gene3D" id="1.10.8.400">
    <property type="entry name" value="Enoyl acyl carrier protein reductase"/>
    <property type="match status" value="1"/>
</dbReference>
<keyword evidence="8 11" id="KW-0520">NAD</keyword>
<organism evidence="12 13">
    <name type="scientific">Fuerstiella marisgermanici</name>
    <dbReference type="NCBI Taxonomy" id="1891926"/>
    <lineage>
        <taxon>Bacteria</taxon>
        <taxon>Pseudomonadati</taxon>
        <taxon>Planctomycetota</taxon>
        <taxon>Planctomycetia</taxon>
        <taxon>Planctomycetales</taxon>
        <taxon>Planctomycetaceae</taxon>
        <taxon>Fuerstiella</taxon>
    </lineage>
</organism>
<sequence>MGLFEGKKGLVLGIANNFSIAWAITQKLHEQGAEMAFTHLPDGERPKNEKKVRKLVEPIGAKFVMPCDVCDDSHIEAVMDKTAAEFGKIDFLLHSIAFAPPADLTGPTYACSRKGFATAMEISAYSLLAVTGAAKKKGILNEGASVLTLSYFGGEEVIPGYNLMGICKAALECEVRYLASELGQDGVRVNAISAGPLKTVSAQGVGDFDQMLSLYAAVSPMRDNIDMDDVGKSGMFLLSDLASGITAEVIHVDKGFSKMGAPPADFADSMKS</sequence>
<evidence type="ECO:0000256" key="5">
    <source>
        <dbReference type="ARBA" id="ARBA00023002"/>
    </source>
</evidence>
<evidence type="ECO:0000256" key="6">
    <source>
        <dbReference type="ARBA" id="ARBA00023098"/>
    </source>
</evidence>
<evidence type="ECO:0000313" key="12">
    <source>
        <dbReference type="EMBL" id="APZ95387.1"/>
    </source>
</evidence>
<evidence type="ECO:0000256" key="4">
    <source>
        <dbReference type="ARBA" id="ARBA00022832"/>
    </source>
</evidence>
<feature type="binding site" evidence="11">
    <location>
        <begin position="68"/>
        <end position="69"/>
    </location>
    <ligand>
        <name>NAD(+)</name>
        <dbReference type="ChEBI" id="CHEBI:57540"/>
    </ligand>
</feature>
<reference evidence="12 13" key="1">
    <citation type="journal article" date="2016" name="Front. Microbiol.">
        <title>Fuerstia marisgermanicae gen. nov., sp. nov., an Unusual Member of the Phylum Planctomycetes from the German Wadden Sea.</title>
        <authorList>
            <person name="Kohn T."/>
            <person name="Heuer A."/>
            <person name="Jogler M."/>
            <person name="Vollmers J."/>
            <person name="Boedeker C."/>
            <person name="Bunk B."/>
            <person name="Rast P."/>
            <person name="Borchert D."/>
            <person name="Glockner I."/>
            <person name="Freese H.M."/>
            <person name="Klenk H.P."/>
            <person name="Overmann J."/>
            <person name="Kaster A.K."/>
            <person name="Rohde M."/>
            <person name="Wiegand S."/>
            <person name="Jogler C."/>
        </authorList>
    </citation>
    <scope>NUCLEOTIDE SEQUENCE [LARGE SCALE GENOMIC DNA]</scope>
    <source>
        <strain evidence="12 13">NH11</strain>
    </source>
</reference>
<evidence type="ECO:0000256" key="3">
    <source>
        <dbReference type="ARBA" id="ARBA00022516"/>
    </source>
</evidence>
<dbReference type="InterPro" id="IPR014358">
    <property type="entry name" value="Enoyl-ACP_Rdtase_NADH"/>
</dbReference>
<accession>A0A1P8WMX6</accession>
<evidence type="ECO:0000256" key="8">
    <source>
        <dbReference type="PIRNR" id="PIRNR000094"/>
    </source>
</evidence>
<feature type="binding site" evidence="11">
    <location>
        <begin position="19"/>
        <end position="20"/>
    </location>
    <ligand>
        <name>NAD(+)</name>
        <dbReference type="ChEBI" id="CHEBI:57540"/>
    </ligand>
</feature>
<dbReference type="InterPro" id="IPR002347">
    <property type="entry name" value="SDR_fam"/>
</dbReference>
<keyword evidence="5 8" id="KW-0560">Oxidoreductase</keyword>
<dbReference type="Gene3D" id="3.40.50.720">
    <property type="entry name" value="NAD(P)-binding Rossmann-like Domain"/>
    <property type="match status" value="1"/>
</dbReference>